<dbReference type="AlphaFoldDB" id="A0AAV7JIV6"/>
<sequence>MLSKRGKQITLILTLTILAGLIIYKLSAISSQKISILKSFKTGKEEEEAEKVSICSFNQSWIDYRNNWDGTILIEIQGKQILLTDEYVEAMICKGQHPLTRLSQVFGA</sequence>
<dbReference type="EMBL" id="JAKMXF010000325">
    <property type="protein sequence ID" value="KAI6648810.1"/>
    <property type="molecule type" value="Genomic_DNA"/>
</dbReference>
<name>A0AAV7JIV6_9METZ</name>
<dbReference type="Proteomes" id="UP001165289">
    <property type="component" value="Unassembled WGS sequence"/>
</dbReference>
<evidence type="ECO:0000313" key="1">
    <source>
        <dbReference type="EMBL" id="KAI6648810.1"/>
    </source>
</evidence>
<gene>
    <name evidence="1" type="ORF">LOD99_7072</name>
</gene>
<comment type="caution">
    <text evidence="1">The sequence shown here is derived from an EMBL/GenBank/DDBJ whole genome shotgun (WGS) entry which is preliminary data.</text>
</comment>
<evidence type="ECO:0000313" key="2">
    <source>
        <dbReference type="Proteomes" id="UP001165289"/>
    </source>
</evidence>
<reference evidence="1 2" key="1">
    <citation type="journal article" date="2023" name="BMC Biol.">
        <title>The compact genome of the sponge Oopsacas minuta (Hexactinellida) is lacking key metazoan core genes.</title>
        <authorList>
            <person name="Santini S."/>
            <person name="Schenkelaars Q."/>
            <person name="Jourda C."/>
            <person name="Duchesne M."/>
            <person name="Belahbib H."/>
            <person name="Rocher C."/>
            <person name="Selva M."/>
            <person name="Riesgo A."/>
            <person name="Vervoort M."/>
            <person name="Leys S.P."/>
            <person name="Kodjabachian L."/>
            <person name="Le Bivic A."/>
            <person name="Borchiellini C."/>
            <person name="Claverie J.M."/>
            <person name="Renard E."/>
        </authorList>
    </citation>
    <scope>NUCLEOTIDE SEQUENCE [LARGE SCALE GENOMIC DNA]</scope>
    <source>
        <strain evidence="1">SPO-2</strain>
    </source>
</reference>
<accession>A0AAV7JIV6</accession>
<organism evidence="1 2">
    <name type="scientific">Oopsacas minuta</name>
    <dbReference type="NCBI Taxonomy" id="111878"/>
    <lineage>
        <taxon>Eukaryota</taxon>
        <taxon>Metazoa</taxon>
        <taxon>Porifera</taxon>
        <taxon>Hexactinellida</taxon>
        <taxon>Hexasterophora</taxon>
        <taxon>Lyssacinosida</taxon>
        <taxon>Leucopsacidae</taxon>
        <taxon>Oopsacas</taxon>
    </lineage>
</organism>
<proteinExistence type="predicted"/>
<keyword evidence="2" id="KW-1185">Reference proteome</keyword>
<protein>
    <submittedName>
        <fullName evidence="1">Uncharacterized protein</fullName>
    </submittedName>
</protein>